<dbReference type="EMBL" id="JACSZT010000008">
    <property type="protein sequence ID" value="MBC6499272.1"/>
    <property type="molecule type" value="Genomic_DNA"/>
</dbReference>
<dbReference type="PANTHER" id="PTHR42146:SF1">
    <property type="entry name" value="OLIGORIBONUCLEASE NRNB"/>
    <property type="match status" value="1"/>
</dbReference>
<evidence type="ECO:0000313" key="2">
    <source>
        <dbReference type="Proteomes" id="UP000650485"/>
    </source>
</evidence>
<dbReference type="PANTHER" id="PTHR42146">
    <property type="entry name" value="3',5'-CYCLIC-NUCLEOTIDE PHOSPHODIESTERASE"/>
    <property type="match status" value="1"/>
</dbReference>
<sequence length="321" mass="35285">MSKTLIVTHTDLDGVMSGLVAKYATANESDIRYADAGAAGIDAVLEDVLAGDDQYTQAIFLDNTPSAEMLAKFHNQTNLTPTVYDHHVSNQDVWESATVDATFVTDQTGTSSATELAFNDNQTALAKLPFLPVLVKLTNLYDTWTWQDERYADEQQTGQHAQVFNEVFNFIGRDRFSAFMDEATNKTFAEVDVPSAVLATIFSDLIMALVYERIKSNQDYVAKKAEKAEFADLVLPDKTYHYAYTTASSQMSEIGNALTNLPDVDFGLVINNGKLSFRVAKDKDVDVSVIAGYFNGGGHAKASGAKLVMDWPTIIQNARNK</sequence>
<reference evidence="1" key="1">
    <citation type="submission" date="2020-08" db="EMBL/GenBank/DDBJ databases">
        <title>Complete genome sequence of Weissella confusa strain FS54 provides insights into metabolic potential.</title>
        <authorList>
            <person name="Fhoula I."/>
            <person name="Najjari A."/>
            <person name="Lekired A."/>
            <person name="Bessrour-Aouam N."/>
            <person name="Jaballah S."/>
            <person name="Klibi N."/>
            <person name="Ouzari H.-I."/>
        </authorList>
    </citation>
    <scope>NUCLEOTIDE SEQUENCE</scope>
    <source>
        <strain evidence="1">FS54</strain>
    </source>
</reference>
<protein>
    <submittedName>
        <fullName evidence="1">Phosphohydrolase</fullName>
    </submittedName>
</protein>
<accession>A0A413FMT5</accession>
<gene>
    <name evidence="1" type="ORF">H7R52_11420</name>
</gene>
<dbReference type="AlphaFoldDB" id="A0A413FMT5"/>
<comment type="caution">
    <text evidence="1">The sequence shown here is derived from an EMBL/GenBank/DDBJ whole genome shotgun (WGS) entry which is preliminary data.</text>
</comment>
<dbReference type="Proteomes" id="UP000650485">
    <property type="component" value="Unassembled WGS sequence"/>
</dbReference>
<dbReference type="RefSeq" id="WP_118704578.1">
    <property type="nucleotide sequence ID" value="NZ_CABJBN010000012.1"/>
</dbReference>
<organism evidence="1 2">
    <name type="scientific">Weissella confusa</name>
    <name type="common">Lactobacillus confusus</name>
    <dbReference type="NCBI Taxonomy" id="1583"/>
    <lineage>
        <taxon>Bacteria</taxon>
        <taxon>Bacillati</taxon>
        <taxon>Bacillota</taxon>
        <taxon>Bacilli</taxon>
        <taxon>Lactobacillales</taxon>
        <taxon>Lactobacillaceae</taxon>
        <taxon>Weissella</taxon>
    </lineage>
</organism>
<evidence type="ECO:0000313" key="1">
    <source>
        <dbReference type="EMBL" id="MBC6499272.1"/>
    </source>
</evidence>
<name>A0A413FMT5_WEICO</name>
<dbReference type="Gene3D" id="3.10.310.30">
    <property type="match status" value="1"/>
</dbReference>
<dbReference type="InterPro" id="IPR052968">
    <property type="entry name" value="Nucleotide_metab_enz"/>
</dbReference>
<dbReference type="InterPro" id="IPR038763">
    <property type="entry name" value="DHH_sf"/>
</dbReference>
<proteinExistence type="predicted"/>
<dbReference type="SUPFAM" id="SSF64182">
    <property type="entry name" value="DHH phosphoesterases"/>
    <property type="match status" value="1"/>
</dbReference>